<reference evidence="1 2" key="1">
    <citation type="submission" date="2021-11" db="EMBL/GenBank/DDBJ databases">
        <title>Seasonal and diel survey of microbial diversity of the Tyrrhenian coast.</title>
        <authorList>
            <person name="Gattoni G."/>
            <person name="Corral P."/>
        </authorList>
    </citation>
    <scope>NUCLEOTIDE SEQUENCE [LARGE SCALE GENOMIC DNA]</scope>
    <source>
        <strain evidence="1 2">Mr9</strain>
    </source>
</reference>
<accession>A0ABS8GQ21</accession>
<keyword evidence="2" id="KW-1185">Reference proteome</keyword>
<sequence>MNITFMALTIAFLATNKDLLNTVFPQKSSLEEEIQIEKKREQQKIQKFITQYQTKSPIDLERILEKDSGYVEEAKIAARRVLETKSDHTI</sequence>
<dbReference type="Proteomes" id="UP001197770">
    <property type="component" value="Unassembled WGS sequence"/>
</dbReference>
<gene>
    <name evidence="1" type="ORF">LLW17_03920</name>
</gene>
<proteinExistence type="predicted"/>
<name>A0ABS8GQ21_9FLAO</name>
<protein>
    <submittedName>
        <fullName evidence="1">Uncharacterized protein</fullName>
    </submittedName>
</protein>
<organism evidence="1 2">
    <name type="scientific">Leeuwenhoekiella parthenopeia</name>
    <dbReference type="NCBI Taxonomy" id="2890320"/>
    <lineage>
        <taxon>Bacteria</taxon>
        <taxon>Pseudomonadati</taxon>
        <taxon>Bacteroidota</taxon>
        <taxon>Flavobacteriia</taxon>
        <taxon>Flavobacteriales</taxon>
        <taxon>Flavobacteriaceae</taxon>
        <taxon>Leeuwenhoekiella</taxon>
    </lineage>
</organism>
<dbReference type="EMBL" id="JAJGMW010000003">
    <property type="protein sequence ID" value="MCC4211856.1"/>
    <property type="molecule type" value="Genomic_DNA"/>
</dbReference>
<comment type="caution">
    <text evidence="1">The sequence shown here is derived from an EMBL/GenBank/DDBJ whole genome shotgun (WGS) entry which is preliminary data.</text>
</comment>
<evidence type="ECO:0000313" key="1">
    <source>
        <dbReference type="EMBL" id="MCC4211856.1"/>
    </source>
</evidence>
<evidence type="ECO:0000313" key="2">
    <source>
        <dbReference type="Proteomes" id="UP001197770"/>
    </source>
</evidence>